<evidence type="ECO:0000313" key="2">
    <source>
        <dbReference type="Proteomes" id="UP001432251"/>
    </source>
</evidence>
<evidence type="ECO:0000313" key="1">
    <source>
        <dbReference type="EMBL" id="WWQ64944.1"/>
    </source>
</evidence>
<name>A0ACD5ACP1_9ACTN</name>
<keyword evidence="2" id="KW-1185">Reference proteome</keyword>
<gene>
    <name evidence="1" type="ORF">V2W30_17405</name>
</gene>
<reference evidence="1" key="1">
    <citation type="journal article" date="2025" name="Int. J. Syst. Evol. Microbiol.">
        <title>Streptomyces citrinus sp. nov., with yellow diffusible pigment.</title>
        <authorList>
            <person name="He Y."/>
            <person name="Yang E."/>
            <person name="Xu J."/>
            <person name="Sun Y."/>
            <person name="Sun L."/>
        </authorList>
    </citation>
    <scope>NUCLEOTIDE SEQUENCE</scope>
    <source>
        <strain evidence="1">Q6</strain>
    </source>
</reference>
<accession>A0ACD5ACP1</accession>
<proteinExistence type="predicted"/>
<organism evidence="1 2">
    <name type="scientific">Streptomyces citrinus</name>
    <dbReference type="NCBI Taxonomy" id="3118173"/>
    <lineage>
        <taxon>Bacteria</taxon>
        <taxon>Bacillati</taxon>
        <taxon>Actinomycetota</taxon>
        <taxon>Actinomycetes</taxon>
        <taxon>Kitasatosporales</taxon>
        <taxon>Streptomycetaceae</taxon>
        <taxon>Streptomyces</taxon>
    </lineage>
</organism>
<sequence length="271" mass="27745">MYATAAICPGFPEGAPCWADARLPDVEAGKRFYGDLFGWTFDEGAGAERGYYTAAYGEDRAVAALAPGAAAWTVHFAVRDTYATAERAVAAGGGITAGPVSDGAVATVARVVGPEGAPFGLWQAGSHQGFERTGAPGALCRAELHTPDAALSDSFYEGVFGYAAEERGHGLRDWHPREPAPAAASAAAPAAAPATVRAPGLARLAASGTARPRFLLHFGATDPDASCAEAVRLGGHVRVAPHDTPYGRRAVLVDDQGAEFGLCAPLEPTGA</sequence>
<dbReference type="Proteomes" id="UP001432251">
    <property type="component" value="Chromosome"/>
</dbReference>
<dbReference type="EMBL" id="CP146022">
    <property type="protein sequence ID" value="WWQ64944.1"/>
    <property type="molecule type" value="Genomic_DNA"/>
</dbReference>
<protein>
    <submittedName>
        <fullName evidence="1">VOC family protein</fullName>
    </submittedName>
</protein>